<evidence type="ECO:0000313" key="2">
    <source>
        <dbReference type="EMBL" id="GEC13640.1"/>
    </source>
</evidence>
<evidence type="ECO:0000313" key="3">
    <source>
        <dbReference type="Proteomes" id="UP000316242"/>
    </source>
</evidence>
<keyword evidence="3" id="KW-1185">Reference proteome</keyword>
<feature type="compositionally biased region" description="Basic and acidic residues" evidence="1">
    <location>
        <begin position="32"/>
        <end position="42"/>
    </location>
</feature>
<gene>
    <name evidence="2" type="ORF">ANI01nite_28430</name>
</gene>
<sequence>MGGVKGMQVPPANAKGLPTWGITEMAQPRRGAGKEKDTEAGSRNEQVAPYRIGAGSLAGLVGIHAKECSREENRN</sequence>
<reference evidence="2 3" key="1">
    <citation type="submission" date="2019-06" db="EMBL/GenBank/DDBJ databases">
        <title>Whole genome shotgun sequence of Glutamicibacter nicotianae NBRC 14234.</title>
        <authorList>
            <person name="Hosoyama A."/>
            <person name="Uohara A."/>
            <person name="Ohji S."/>
            <person name="Ichikawa N."/>
        </authorList>
    </citation>
    <scope>NUCLEOTIDE SEQUENCE [LARGE SCALE GENOMIC DNA]</scope>
    <source>
        <strain evidence="2 3">NBRC 14234</strain>
    </source>
</reference>
<dbReference type="EMBL" id="BJNE01000016">
    <property type="protein sequence ID" value="GEC13640.1"/>
    <property type="molecule type" value="Genomic_DNA"/>
</dbReference>
<comment type="caution">
    <text evidence="2">The sequence shown here is derived from an EMBL/GenBank/DDBJ whole genome shotgun (WGS) entry which is preliminary data.</text>
</comment>
<proteinExistence type="predicted"/>
<name>A0ABQ0RPA3_GLUNI</name>
<accession>A0ABQ0RPA3</accession>
<dbReference type="Proteomes" id="UP000316242">
    <property type="component" value="Unassembled WGS sequence"/>
</dbReference>
<feature type="region of interest" description="Disordered" evidence="1">
    <location>
        <begin position="1"/>
        <end position="48"/>
    </location>
</feature>
<organism evidence="2 3">
    <name type="scientific">Glutamicibacter nicotianae</name>
    <name type="common">Arthrobacter nicotianae</name>
    <dbReference type="NCBI Taxonomy" id="37929"/>
    <lineage>
        <taxon>Bacteria</taxon>
        <taxon>Bacillati</taxon>
        <taxon>Actinomycetota</taxon>
        <taxon>Actinomycetes</taxon>
        <taxon>Micrococcales</taxon>
        <taxon>Micrococcaceae</taxon>
        <taxon>Glutamicibacter</taxon>
    </lineage>
</organism>
<protein>
    <submittedName>
        <fullName evidence="2">Uncharacterized protein</fullName>
    </submittedName>
</protein>
<evidence type="ECO:0000256" key="1">
    <source>
        <dbReference type="SAM" id="MobiDB-lite"/>
    </source>
</evidence>